<dbReference type="FunFam" id="2.60.40.10:FF:000076">
    <property type="entry name" value="Leucine-rich repeat and Ig domain-containing 4"/>
    <property type="match status" value="1"/>
</dbReference>
<feature type="domain" description="Ig-like" evidence="18">
    <location>
        <begin position="2406"/>
        <end position="2503"/>
    </location>
</feature>
<dbReference type="InterPro" id="IPR050467">
    <property type="entry name" value="LRFN"/>
</dbReference>
<evidence type="ECO:0000256" key="6">
    <source>
        <dbReference type="ARBA" id="ARBA00022692"/>
    </source>
</evidence>
<evidence type="ECO:0000256" key="11">
    <source>
        <dbReference type="ARBA" id="ARBA00023157"/>
    </source>
</evidence>
<dbReference type="Pfam" id="PF13927">
    <property type="entry name" value="Ig_3"/>
    <property type="match status" value="3"/>
</dbReference>
<keyword evidence="9" id="KW-1133">Transmembrane helix</keyword>
<dbReference type="GO" id="GO:0016020">
    <property type="term" value="C:membrane"/>
    <property type="evidence" value="ECO:0007669"/>
    <property type="project" value="UniProtKB-SubCell"/>
</dbReference>
<name>A0AAV7LCN5_PLEWA</name>
<dbReference type="SMART" id="SM00082">
    <property type="entry name" value="LRRCT"/>
    <property type="match status" value="1"/>
</dbReference>
<evidence type="ECO:0000256" key="12">
    <source>
        <dbReference type="ARBA" id="ARBA00023180"/>
    </source>
</evidence>
<organism evidence="19 20">
    <name type="scientific">Pleurodeles waltl</name>
    <name type="common">Iberian ribbed newt</name>
    <dbReference type="NCBI Taxonomy" id="8319"/>
    <lineage>
        <taxon>Eukaryota</taxon>
        <taxon>Metazoa</taxon>
        <taxon>Chordata</taxon>
        <taxon>Craniata</taxon>
        <taxon>Vertebrata</taxon>
        <taxon>Euteleostomi</taxon>
        <taxon>Amphibia</taxon>
        <taxon>Batrachia</taxon>
        <taxon>Caudata</taxon>
        <taxon>Salamandroidea</taxon>
        <taxon>Salamandridae</taxon>
        <taxon>Pleurodelinae</taxon>
        <taxon>Pleurodeles</taxon>
    </lineage>
</organism>
<dbReference type="Gene3D" id="2.60.40.10">
    <property type="entry name" value="Immunoglobulins"/>
    <property type="match status" value="11"/>
</dbReference>
<feature type="domain" description="Ig-like" evidence="18">
    <location>
        <begin position="1916"/>
        <end position="2007"/>
    </location>
</feature>
<comment type="function">
    <text evidence="14">Involved in the control of early migration of neurons expressing gonadotropin-releasing hormone (GNRH neurons). May be involved in the maintenance of osteochondroprogenitor cells pool.</text>
</comment>
<dbReference type="EMBL" id="JANPWB010000015">
    <property type="protein sequence ID" value="KAJ1088240.1"/>
    <property type="molecule type" value="Genomic_DNA"/>
</dbReference>
<dbReference type="Proteomes" id="UP001066276">
    <property type="component" value="Chromosome 11"/>
</dbReference>
<dbReference type="FunFam" id="2.60.40.10:FF:000621">
    <property type="entry name" value="Immunoglobulin superfamily member 10"/>
    <property type="match status" value="1"/>
</dbReference>
<dbReference type="InterPro" id="IPR007110">
    <property type="entry name" value="Ig-like_dom"/>
</dbReference>
<dbReference type="SUPFAM" id="SSF48726">
    <property type="entry name" value="Immunoglobulin"/>
    <property type="match status" value="11"/>
</dbReference>
<dbReference type="FunFam" id="2.60.40.10:FF:001046">
    <property type="entry name" value="Immunoglobulin superfamily member 10"/>
    <property type="match status" value="1"/>
</dbReference>
<dbReference type="InterPro" id="IPR003598">
    <property type="entry name" value="Ig_sub2"/>
</dbReference>
<evidence type="ECO:0000256" key="15">
    <source>
        <dbReference type="ARBA" id="ARBA00069666"/>
    </source>
</evidence>
<evidence type="ECO:0000256" key="1">
    <source>
        <dbReference type="ARBA" id="ARBA00004167"/>
    </source>
</evidence>
<evidence type="ECO:0000313" key="19">
    <source>
        <dbReference type="EMBL" id="KAJ1088240.1"/>
    </source>
</evidence>
<dbReference type="SMART" id="SM00408">
    <property type="entry name" value="IGc2"/>
    <property type="match status" value="10"/>
</dbReference>
<keyword evidence="3" id="KW-0964">Secreted</keyword>
<dbReference type="FunFam" id="2.60.40.10:FF:001373">
    <property type="entry name" value="Immunoglobulin superfamily member 10"/>
    <property type="match status" value="1"/>
</dbReference>
<evidence type="ECO:0000256" key="13">
    <source>
        <dbReference type="ARBA" id="ARBA00023319"/>
    </source>
</evidence>
<dbReference type="InterPro" id="IPR013098">
    <property type="entry name" value="Ig_I-set"/>
</dbReference>
<evidence type="ECO:0000256" key="8">
    <source>
        <dbReference type="ARBA" id="ARBA00022737"/>
    </source>
</evidence>
<keyword evidence="8" id="KW-0677">Repeat</keyword>
<feature type="chain" id="PRO_5043552210" description="Immunoglobulin superfamily member 10" evidence="17">
    <location>
        <begin position="32"/>
        <end position="2678"/>
    </location>
</feature>
<protein>
    <recommendedName>
        <fullName evidence="15">Immunoglobulin superfamily member 10</fullName>
    </recommendedName>
</protein>
<dbReference type="Pfam" id="PF13855">
    <property type="entry name" value="LRR_8"/>
    <property type="match status" value="1"/>
</dbReference>
<feature type="domain" description="Ig-like" evidence="18">
    <location>
        <begin position="2604"/>
        <end position="2678"/>
    </location>
</feature>
<evidence type="ECO:0000313" key="20">
    <source>
        <dbReference type="Proteomes" id="UP001066276"/>
    </source>
</evidence>
<evidence type="ECO:0000259" key="18">
    <source>
        <dbReference type="PROSITE" id="PS50835"/>
    </source>
</evidence>
<dbReference type="SMART" id="SM00409">
    <property type="entry name" value="IG"/>
    <property type="match status" value="10"/>
</dbReference>
<dbReference type="InterPro" id="IPR000483">
    <property type="entry name" value="Cys-rich_flank_reg_C"/>
</dbReference>
<keyword evidence="13" id="KW-0393">Immunoglobulin domain</keyword>
<dbReference type="SMART" id="SM00369">
    <property type="entry name" value="LRR_TYP"/>
    <property type="match status" value="5"/>
</dbReference>
<proteinExistence type="predicted"/>
<feature type="compositionally biased region" description="Basic residues" evidence="16">
    <location>
        <begin position="734"/>
        <end position="747"/>
    </location>
</feature>
<feature type="region of interest" description="Disordered" evidence="16">
    <location>
        <begin position="715"/>
        <end position="747"/>
    </location>
</feature>
<evidence type="ECO:0000256" key="10">
    <source>
        <dbReference type="ARBA" id="ARBA00023136"/>
    </source>
</evidence>
<keyword evidence="11" id="KW-1015">Disulfide bond</keyword>
<keyword evidence="5" id="KW-0433">Leucine-rich repeat</keyword>
<comment type="subcellular location">
    <subcellularLocation>
        <location evidence="1">Membrane</location>
        <topology evidence="1">Single-pass membrane protein</topology>
    </subcellularLocation>
    <subcellularLocation>
        <location evidence="2">Secreted</location>
    </subcellularLocation>
</comment>
<feature type="domain" description="Ig-like" evidence="18">
    <location>
        <begin position="1819"/>
        <end position="1910"/>
    </location>
</feature>
<sequence length="2678" mass="298657">MPGSSLWGPMVRFIAGSGFLFVLLLPSPSGACPKPCACYVPTEVHCTFRYLSAIPGLLNSNVERINLGYNSLIEITENNFSGLNKLELLMLHSNEIQRIHEKAFRDLHSLQVLKMSYNKVRSLHKNTFHGLKSLIRLHMDHNKIEFLNPEALYGLSSLKLVHLEGNLLTQIHADTFVTLRYMQIFKTSSIKHIYLSDNLLSALPKDMFSYMAELETVYLNGNPWSCDCQMQWFAEWAEKSRDMIKCKRDRSYTNGQQCPVCSIPSQYKGKDLSDILVTDLTCVKPSIDPALKIKNVTESGESDFSSISPKDFIAPIGSLVINMTDQTGNEANLACSIQRPSKMSPITLERNNGHTLLRTSLSTFLVCSIDYDHIQKLWGILAMYSDSPMKLRRELLLTKMPYVSYSYKQFSTDEDVFTNIEAELRANPSWVMQDQLTLQLDRTATTLNTLHIRYIADVHIMLEQYEEKPVEYKWAMILKDNTTQTEYTVVTGSTVELDCQVIGEPAPVTEWILPDGSKVRAPYASEEGRIIITKSGKFILRTVDSFDTGVYHCIGTNYHDADVLTFRIIVVDSDVEHDTVNGPEISPLVGETLHLPCHSSGIPEASVSWVFPDNSVVHQSSKHKNIFSNGTLKIQELTQRDRGYFRCIVANPYGFDVLVVKILTVEGENNVKNKRTSLTEEWEQEASGTEEFTDVTEDYMPLTTAYPILSQASRVVSKKQPASRHSGKAESKIQHRKKGEKLNKRTRGQRRHFYHGNRRIDPQQWAALLEKTKKKPAPSVTKEITSTSTEKTYVSTNGKVSGDGEDISGGDLSPTEEGFLILTTKLPLETTTSQLAVHQGKETQTIQTSKAKTTPSILVEEMSPVVKPMVIELEKSEEQTVIIKEEYSTMVPQTQQSSTSQQTKAAPEGYIPRQELTTMSRISKATSLSIITRPPAISNAFHNIDDYKNNVNHTRNSPSQVTTNKVNIASSTVNDLMNITPTNMHTMPPSTSIVPKVRDKDLSTQKNFPSVDIKDHIMLTSESSVEDTSTSLPTSQNQLVTSQYLNTSSPKSSFEIALMTVTEPENEMGHIYFQSTQKIITPRLPPGSTIIAHQQIQIIRDVNPNTANARQRYGRRKLSGKRRIIRPDRIPNIKDRYTFLRSDRKEVTKESTTVTSATELATKYKYSSITSSLIEPVPLPTPVTRESTSVKSATDLVTKYQHSSSATSLTGPEPLPTPCTKIITTPKVKMPQFTTVSTPVTLFQEKRTTEPDVTGLKSLHTYAEMAHPKPDIALEFRPTVLLSTSSGKRTSFSSIEYPTTATGKHAMIAMFTTTPSQVYNEYKNVNSKPPTAKSRNSSKTLRGKIPWHRFFGNGQIQKEILKKLRKPKIQTTKSAFTTLAATSVFETNTLPVSEVHASYLSTAAEISFNDTGLSVSPAIPMTLENEITLTPTPICSLTTLRRSPTTFPSHITTPITKAINVNSHSLTTASTALTTSGIMSSSAATSVYTRAVNGARRKWVKRKRPRKKNTTQETITALKWKPSDETKVTKPSQMTTKAYNVMTSTMSLTSPQVSENPTGTSLTSTDKSQPYTASVKPKRRPTMKNIINPPTNHPTGQPPLSTDTIKLTLPNTSQGIIRTAKKAPIITQETSSYSTTIMSGNPFLPTLLQTYVPRATEKYQSRNVGMATNKNFNQNILNETFKYLYATKSVPTDKHEIVASTNSPIVTTQVLHPKVQHPTPSSPTITVTPQMAIRQRTLLPSQKRYWSKTVPELTEKSKTLTVNTLTILKPPLSLTRETPVITKDKFSPLFQPLKTANQETTTMDQFTLETSASERPTKPKIKGGKLASFTVLANSDAFIPCEATGNPVPTIHWTKVSSGPFLLKSRRGNKFEFFFNGTLFIPNVSILDRGQYLCVAANQYGSDRLLVTLSVVAYPPRILEGPSKEITVHSGKTIDVKCQAEGRPIPEIVWILPNKSSVSEYSSENHRVSVRSDGTLTISDMTIYDRGLYKCLASNQAGSDTLKVKIQVIAAPPIILEDKRQQVEGLLGENLKLPCTARGNPNPSVHWVLFDGTEVKPLQFINSKLFMFSNGTLYIRNLVSADTGNYECIATSSTGSERRVISLTVEQGESGPKIINVSPKFTEKNFGDQLLLTCSATGEPKPRIIWRLPSKAVVDQWHRMGNRIHVYPNGSLFVDAVTEKDAGDYLCVARNKIGDDLMLMRVSVNMKPAKIDQKQYFKKQVPYGKDFKVDCKASGAPIPEISWSLPDGTMINNVLQADDNGRSRFRRYVLFENGTLFLNKVGITEEGDYTCVAQNTLGKDEMKVHITVVTAAPRIKNNYKTFARARAGEFVTFDCEAIGEPRPKTFWLLPSSEKISASSDRYLLHVNGSLSVSKVKLLDEGEYMCVTRNPAGEDTKLYKLEVTSRPPLINGLYTNKTVIKDTAVKHSRKLIDCKAEGTPPPQVMWIMPDNIFLNAPYYGSRIIVHKNGTLEIRNVRASDTAEFICVARNDGGETVLVVQLEATEMLRRPMFKNPFNEKITARPDTTTILNCSADGNPPPEMIWLLPNGTRFSSGLTLGRYQVGNDGTFIIYNPTREDAGKYRCAARNKVGYIEKLIILEVGQKPTILIHPRKAIKVISGEQLSLHCLADGVPKPNVIWTIPSGFTFDRPQINGRHILHENGTLVVRETRDEQLKVCWL</sequence>
<keyword evidence="20" id="KW-1185">Reference proteome</keyword>
<evidence type="ECO:0000256" key="2">
    <source>
        <dbReference type="ARBA" id="ARBA00004613"/>
    </source>
</evidence>
<feature type="region of interest" description="Disordered" evidence="16">
    <location>
        <begin position="1547"/>
        <end position="1599"/>
    </location>
</feature>
<dbReference type="Gene3D" id="3.80.10.10">
    <property type="entry name" value="Ribonuclease Inhibitor"/>
    <property type="match status" value="2"/>
</dbReference>
<feature type="domain" description="Ig-like" evidence="18">
    <location>
        <begin position="2509"/>
        <end position="2587"/>
    </location>
</feature>
<keyword evidence="12" id="KW-0325">Glycoprotein</keyword>
<reference evidence="19" key="1">
    <citation type="journal article" date="2022" name="bioRxiv">
        <title>Sequencing and chromosome-scale assembly of the giantPleurodeles waltlgenome.</title>
        <authorList>
            <person name="Brown T."/>
            <person name="Elewa A."/>
            <person name="Iarovenko S."/>
            <person name="Subramanian E."/>
            <person name="Araus A.J."/>
            <person name="Petzold A."/>
            <person name="Susuki M."/>
            <person name="Suzuki K.-i.T."/>
            <person name="Hayashi T."/>
            <person name="Toyoda A."/>
            <person name="Oliveira C."/>
            <person name="Osipova E."/>
            <person name="Leigh N.D."/>
            <person name="Simon A."/>
            <person name="Yun M.H."/>
        </authorList>
    </citation>
    <scope>NUCLEOTIDE SEQUENCE</scope>
    <source>
        <strain evidence="19">20211129_DDA</strain>
        <tissue evidence="19">Liver</tissue>
    </source>
</reference>
<dbReference type="SMART" id="SM00406">
    <property type="entry name" value="IGv"/>
    <property type="match status" value="5"/>
</dbReference>
<feature type="signal peptide" evidence="17">
    <location>
        <begin position="1"/>
        <end position="31"/>
    </location>
</feature>
<dbReference type="GO" id="GO:0005576">
    <property type="term" value="C:extracellular region"/>
    <property type="evidence" value="ECO:0007669"/>
    <property type="project" value="UniProtKB-SubCell"/>
</dbReference>
<dbReference type="InterPro" id="IPR003599">
    <property type="entry name" value="Ig_sub"/>
</dbReference>
<dbReference type="PANTHER" id="PTHR45842">
    <property type="entry name" value="SYNAPTIC ADHESION-LIKE MOLECULE SALM"/>
    <property type="match status" value="1"/>
</dbReference>
<evidence type="ECO:0000256" key="16">
    <source>
        <dbReference type="SAM" id="MobiDB-lite"/>
    </source>
</evidence>
<feature type="domain" description="Ig-like" evidence="18">
    <location>
        <begin position="2112"/>
        <end position="2205"/>
    </location>
</feature>
<dbReference type="InterPro" id="IPR032675">
    <property type="entry name" value="LRR_dom_sf"/>
</dbReference>
<feature type="domain" description="Ig-like" evidence="18">
    <location>
        <begin position="2208"/>
        <end position="2307"/>
    </location>
</feature>
<evidence type="ECO:0000256" key="7">
    <source>
        <dbReference type="ARBA" id="ARBA00022729"/>
    </source>
</evidence>
<evidence type="ECO:0000256" key="5">
    <source>
        <dbReference type="ARBA" id="ARBA00022614"/>
    </source>
</evidence>
<keyword evidence="4" id="KW-0597">Phosphoprotein</keyword>
<keyword evidence="10" id="KW-0472">Membrane</keyword>
<dbReference type="FunFam" id="3.80.10.10:FF:000103">
    <property type="entry name" value="Immunoglobulin superfamily member 10"/>
    <property type="match status" value="1"/>
</dbReference>
<accession>A0AAV7LCN5</accession>
<feature type="domain" description="Ig-like" evidence="18">
    <location>
        <begin position="2012"/>
        <end position="2104"/>
    </location>
</feature>
<dbReference type="FunFam" id="2.60.40.10:FF:000925">
    <property type="entry name" value="immunoglobulin superfamily member 10"/>
    <property type="match status" value="1"/>
</dbReference>
<feature type="domain" description="Ig-like" evidence="18">
    <location>
        <begin position="590"/>
        <end position="651"/>
    </location>
</feature>
<dbReference type="InterPro" id="IPR036179">
    <property type="entry name" value="Ig-like_dom_sf"/>
</dbReference>
<keyword evidence="6" id="KW-0812">Transmembrane</keyword>
<feature type="compositionally biased region" description="Polar residues" evidence="16">
    <location>
        <begin position="1588"/>
        <end position="1599"/>
    </location>
</feature>
<dbReference type="PANTHER" id="PTHR45842:SF2">
    <property type="entry name" value="IMMUNOGLOBULIN SUPERFAMILY MEMBER 10"/>
    <property type="match status" value="1"/>
</dbReference>
<feature type="compositionally biased region" description="Polar residues" evidence="16">
    <location>
        <begin position="1547"/>
        <end position="1572"/>
    </location>
</feature>
<comment type="caution">
    <text evidence="19">The sequence shown here is derived from an EMBL/GenBank/DDBJ whole genome shotgun (WGS) entry which is preliminary data.</text>
</comment>
<dbReference type="FunFam" id="2.60.40.10:FF:000537">
    <property type="entry name" value="immunoglobulin superfamily member 10"/>
    <property type="match status" value="1"/>
</dbReference>
<dbReference type="InterPro" id="IPR013783">
    <property type="entry name" value="Ig-like_fold"/>
</dbReference>
<dbReference type="InterPro" id="IPR003591">
    <property type="entry name" value="Leu-rich_rpt_typical-subtyp"/>
</dbReference>
<feature type="domain" description="Ig-like" evidence="18">
    <location>
        <begin position="2313"/>
        <end position="2403"/>
    </location>
</feature>
<evidence type="ECO:0000256" key="3">
    <source>
        <dbReference type="ARBA" id="ARBA00022525"/>
    </source>
</evidence>
<keyword evidence="7 17" id="KW-0732">Signal</keyword>
<evidence type="ECO:0000256" key="14">
    <source>
        <dbReference type="ARBA" id="ARBA00054041"/>
    </source>
</evidence>
<dbReference type="SUPFAM" id="SSF52058">
    <property type="entry name" value="L domain-like"/>
    <property type="match status" value="1"/>
</dbReference>
<dbReference type="InterPro" id="IPR001611">
    <property type="entry name" value="Leu-rich_rpt"/>
</dbReference>
<evidence type="ECO:0000256" key="17">
    <source>
        <dbReference type="SAM" id="SignalP"/>
    </source>
</evidence>
<evidence type="ECO:0000256" key="4">
    <source>
        <dbReference type="ARBA" id="ARBA00022553"/>
    </source>
</evidence>
<dbReference type="PROSITE" id="PS50835">
    <property type="entry name" value="IG_LIKE"/>
    <property type="match status" value="11"/>
</dbReference>
<dbReference type="InterPro" id="IPR013106">
    <property type="entry name" value="Ig_V-set"/>
</dbReference>
<gene>
    <name evidence="19" type="ORF">NDU88_001398</name>
</gene>
<evidence type="ECO:0000256" key="9">
    <source>
        <dbReference type="ARBA" id="ARBA00022989"/>
    </source>
</evidence>
<dbReference type="Pfam" id="PF07679">
    <property type="entry name" value="I-set"/>
    <property type="match status" value="7"/>
</dbReference>
<feature type="domain" description="Ig-like" evidence="18">
    <location>
        <begin position="469"/>
        <end position="565"/>
    </location>
</feature>